<dbReference type="Proteomes" id="UP001412067">
    <property type="component" value="Unassembled WGS sequence"/>
</dbReference>
<proteinExistence type="predicted"/>
<gene>
    <name evidence="1" type="primary">SAHH</name>
    <name evidence="1" type="ORF">KSP40_PGU017105</name>
</gene>
<comment type="caution">
    <text evidence="1">The sequence shown here is derived from an EMBL/GenBank/DDBJ whole genome shotgun (WGS) entry which is preliminary data.</text>
</comment>
<accession>A0ABR2M5Q1</accession>
<organism evidence="1 2">
    <name type="scientific">Platanthera guangdongensis</name>
    <dbReference type="NCBI Taxonomy" id="2320717"/>
    <lineage>
        <taxon>Eukaryota</taxon>
        <taxon>Viridiplantae</taxon>
        <taxon>Streptophyta</taxon>
        <taxon>Embryophyta</taxon>
        <taxon>Tracheophyta</taxon>
        <taxon>Spermatophyta</taxon>
        <taxon>Magnoliopsida</taxon>
        <taxon>Liliopsida</taxon>
        <taxon>Asparagales</taxon>
        <taxon>Orchidaceae</taxon>
        <taxon>Orchidoideae</taxon>
        <taxon>Orchideae</taxon>
        <taxon>Orchidinae</taxon>
        <taxon>Platanthera</taxon>
    </lineage>
</organism>
<keyword evidence="2" id="KW-1185">Reference proteome</keyword>
<sequence>MPMNTLAGGATWRNRSGHRALITRTLIIPTKNNLDRWIPSQLSLKAHDSWLLPPRLSSPVPDPNPDLGPDPVRSPEIYIRVPLLFHTMALLVEKTTSGREYKVKDLSQADFGRSRNRARGG</sequence>
<reference evidence="1 2" key="1">
    <citation type="journal article" date="2022" name="Nat. Plants">
        <title>Genomes of leafy and leafless Platanthera orchids illuminate the evolution of mycoheterotrophy.</title>
        <authorList>
            <person name="Li M.H."/>
            <person name="Liu K.W."/>
            <person name="Li Z."/>
            <person name="Lu H.C."/>
            <person name="Ye Q.L."/>
            <person name="Zhang D."/>
            <person name="Wang J.Y."/>
            <person name="Li Y.F."/>
            <person name="Zhong Z.M."/>
            <person name="Liu X."/>
            <person name="Yu X."/>
            <person name="Liu D.K."/>
            <person name="Tu X.D."/>
            <person name="Liu B."/>
            <person name="Hao Y."/>
            <person name="Liao X.Y."/>
            <person name="Jiang Y.T."/>
            <person name="Sun W.H."/>
            <person name="Chen J."/>
            <person name="Chen Y.Q."/>
            <person name="Ai Y."/>
            <person name="Zhai J.W."/>
            <person name="Wu S.S."/>
            <person name="Zhou Z."/>
            <person name="Hsiao Y.Y."/>
            <person name="Wu W.L."/>
            <person name="Chen Y.Y."/>
            <person name="Lin Y.F."/>
            <person name="Hsu J.L."/>
            <person name="Li C.Y."/>
            <person name="Wang Z.W."/>
            <person name="Zhao X."/>
            <person name="Zhong W.Y."/>
            <person name="Ma X.K."/>
            <person name="Ma L."/>
            <person name="Huang J."/>
            <person name="Chen G.Z."/>
            <person name="Huang M.Z."/>
            <person name="Huang L."/>
            <person name="Peng D.H."/>
            <person name="Luo Y.B."/>
            <person name="Zou S.Q."/>
            <person name="Chen S.P."/>
            <person name="Lan S."/>
            <person name="Tsai W.C."/>
            <person name="Van de Peer Y."/>
            <person name="Liu Z.J."/>
        </authorList>
    </citation>
    <scope>NUCLEOTIDE SEQUENCE [LARGE SCALE GENOMIC DNA]</scope>
    <source>
        <strain evidence="1">Lor288</strain>
    </source>
</reference>
<dbReference type="EMBL" id="JBBWWR010000012">
    <property type="protein sequence ID" value="KAK8958939.1"/>
    <property type="molecule type" value="Genomic_DNA"/>
</dbReference>
<evidence type="ECO:0000313" key="1">
    <source>
        <dbReference type="EMBL" id="KAK8958939.1"/>
    </source>
</evidence>
<protein>
    <submittedName>
        <fullName evidence="1">Adenosylhomocysteinase</fullName>
    </submittedName>
</protein>
<name>A0ABR2M5Q1_9ASPA</name>
<evidence type="ECO:0000313" key="2">
    <source>
        <dbReference type="Proteomes" id="UP001412067"/>
    </source>
</evidence>